<dbReference type="GO" id="GO:0005634">
    <property type="term" value="C:nucleus"/>
    <property type="evidence" value="ECO:0007669"/>
    <property type="project" value="UniProtKB-SubCell"/>
</dbReference>
<dbReference type="InterPro" id="IPR007889">
    <property type="entry name" value="HTH_Psq"/>
</dbReference>
<dbReference type="Gene3D" id="1.10.10.60">
    <property type="entry name" value="Homeodomain-like"/>
    <property type="match status" value="2"/>
</dbReference>
<dbReference type="PROSITE" id="PS51253">
    <property type="entry name" value="HTH_CENPB"/>
    <property type="match status" value="1"/>
</dbReference>
<sequence length="119" mass="13505">MANVDKQKAFSIEDKVKFIRKLQNGESQSAICKEFSLSKSTVATIWKNRDSIISAYDKNINGYKRLRKVEKENVEEALFKWFALQRSINLPLTGAILPAKANEFAELFEEKSFVPMGAG</sequence>
<reference evidence="5 6" key="1">
    <citation type="journal article" date="2019" name="Sci. Rep.">
        <title>Orb-weaving spider Araneus ventricosus genome elucidates the spidroin gene catalogue.</title>
        <authorList>
            <person name="Kono N."/>
            <person name="Nakamura H."/>
            <person name="Ohtoshi R."/>
            <person name="Moran D.A.P."/>
            <person name="Shinohara A."/>
            <person name="Yoshida Y."/>
            <person name="Fujiwara M."/>
            <person name="Mori M."/>
            <person name="Tomita M."/>
            <person name="Arakawa K."/>
        </authorList>
    </citation>
    <scope>NUCLEOTIDE SEQUENCE [LARGE SCALE GENOMIC DNA]</scope>
</reference>
<keyword evidence="6" id="KW-1185">Reference proteome</keyword>
<gene>
    <name evidence="5" type="ORF">AVEN_128305_1</name>
</gene>
<dbReference type="EMBL" id="BGPR01002507">
    <property type="protein sequence ID" value="GBM74622.1"/>
    <property type="molecule type" value="Genomic_DNA"/>
</dbReference>
<evidence type="ECO:0000256" key="3">
    <source>
        <dbReference type="ARBA" id="ARBA00023242"/>
    </source>
</evidence>
<dbReference type="PANTHER" id="PTHR19303">
    <property type="entry name" value="TRANSPOSON"/>
    <property type="match status" value="1"/>
</dbReference>
<keyword evidence="3" id="KW-0539">Nucleus</keyword>
<dbReference type="GO" id="GO:0003677">
    <property type="term" value="F:DNA binding"/>
    <property type="evidence" value="ECO:0007669"/>
    <property type="project" value="UniProtKB-KW"/>
</dbReference>
<name>A0A4Y2IB10_ARAVE</name>
<evidence type="ECO:0000313" key="5">
    <source>
        <dbReference type="EMBL" id="GBM74622.1"/>
    </source>
</evidence>
<organism evidence="5 6">
    <name type="scientific">Araneus ventricosus</name>
    <name type="common">Orbweaver spider</name>
    <name type="synonym">Epeira ventricosa</name>
    <dbReference type="NCBI Taxonomy" id="182803"/>
    <lineage>
        <taxon>Eukaryota</taxon>
        <taxon>Metazoa</taxon>
        <taxon>Ecdysozoa</taxon>
        <taxon>Arthropoda</taxon>
        <taxon>Chelicerata</taxon>
        <taxon>Arachnida</taxon>
        <taxon>Araneae</taxon>
        <taxon>Araneomorphae</taxon>
        <taxon>Entelegynae</taxon>
        <taxon>Araneoidea</taxon>
        <taxon>Araneidae</taxon>
        <taxon>Araneus</taxon>
    </lineage>
</organism>
<evidence type="ECO:0000313" key="6">
    <source>
        <dbReference type="Proteomes" id="UP000499080"/>
    </source>
</evidence>
<protein>
    <recommendedName>
        <fullName evidence="4">HTH CENPB-type domain-containing protein</fullName>
    </recommendedName>
</protein>
<evidence type="ECO:0000259" key="4">
    <source>
        <dbReference type="PROSITE" id="PS51253"/>
    </source>
</evidence>
<evidence type="ECO:0000256" key="1">
    <source>
        <dbReference type="ARBA" id="ARBA00004123"/>
    </source>
</evidence>
<dbReference type="InterPro" id="IPR009057">
    <property type="entry name" value="Homeodomain-like_sf"/>
</dbReference>
<feature type="domain" description="HTH CENPB-type" evidence="4">
    <location>
        <begin position="62"/>
        <end position="119"/>
    </location>
</feature>
<dbReference type="PANTHER" id="PTHR19303:SF73">
    <property type="entry name" value="PROTEIN PDC2"/>
    <property type="match status" value="1"/>
</dbReference>
<comment type="subcellular location">
    <subcellularLocation>
        <location evidence="1">Nucleus</location>
    </subcellularLocation>
</comment>
<dbReference type="InterPro" id="IPR006600">
    <property type="entry name" value="HTH_CenpB_DNA-bd_dom"/>
</dbReference>
<dbReference type="OrthoDB" id="6435107at2759"/>
<dbReference type="Pfam" id="PF03221">
    <property type="entry name" value="HTH_Tnp_Tc5"/>
    <property type="match status" value="1"/>
</dbReference>
<proteinExistence type="predicted"/>
<dbReference type="AlphaFoldDB" id="A0A4Y2IB10"/>
<dbReference type="Proteomes" id="UP000499080">
    <property type="component" value="Unassembled WGS sequence"/>
</dbReference>
<comment type="caution">
    <text evidence="5">The sequence shown here is derived from an EMBL/GenBank/DDBJ whole genome shotgun (WGS) entry which is preliminary data.</text>
</comment>
<dbReference type="Pfam" id="PF04218">
    <property type="entry name" value="CENP-B_N"/>
    <property type="match status" value="1"/>
</dbReference>
<evidence type="ECO:0000256" key="2">
    <source>
        <dbReference type="ARBA" id="ARBA00023125"/>
    </source>
</evidence>
<accession>A0A4Y2IB10</accession>
<keyword evidence="2" id="KW-0238">DNA-binding</keyword>
<dbReference type="InterPro" id="IPR050863">
    <property type="entry name" value="CenT-Element_Derived"/>
</dbReference>
<dbReference type="SUPFAM" id="SSF46689">
    <property type="entry name" value="Homeodomain-like"/>
    <property type="match status" value="2"/>
</dbReference>